<dbReference type="EMBL" id="MHCJ01000003">
    <property type="protein sequence ID" value="OGY18426.1"/>
    <property type="molecule type" value="Genomic_DNA"/>
</dbReference>
<evidence type="ECO:0000313" key="1">
    <source>
        <dbReference type="EMBL" id="OGY18426.1"/>
    </source>
</evidence>
<sequence>MEVAMQYKGKEPWQNAVRAPKAAQYSSAAARLQALDRAIDRPNRQMLVLLHQVHEWEDRLRLRLLDGLVERMAISISGNEVHSQGMIFKAADVSQLDEDPLLLRHLRDARCPLKRLDVGTIGATDIRKLIRWAEESIREFGVSLPGYLEQLQRVATRISTDQLVWTSWLIYPTDFLPKFAAVRFSPLEVDEYQLWRYVSSLFTPVSVYEPEGIPGMLMFLPSLLGGNTTAMLPDTGNLSARGIGSSGGMYHRTLRIVGLGSEAVDPDIPNNYLLRNVDWLRDLVLPLLASSREQILIATSLWGVHEKGRKAFEKAERKKIKQAVKDYAEESDRQAREVALHEISRDHSQLAFRQSVVMSLAGASQDDADELYTRVRQTLDEQHVLLREIDHPVEHWDNFRTFVPDIRQRDVRIYTAPVPSGVASASMFRSRVRLSTGMGALLGYYTYRGEPVIIPVGKKGGGNYVATGTTGSGKSLWEKYCVYQLLPLDQRFVFRIMDNTALSLEAREKARGWKDLVELYGGTVLFADDPEFKNPEAFKSRLASLSQEKTRIILFTSAPDRDDLDRIWLKWLVSDIEVTGPGVITVDEMVGWFVESGDVRARLWVYELLKIMRTHNKISLSSIQSLVPILKDQPGVHGQFLTLMDGGSFAFYDPNEADLPPSHGIPDHIYPVQAQQIRDTNRTLKLGKLGPLQKPGFCTLITKPSVAEVKIEADPEVLAFLGRKDPNLSETLLWGD</sequence>
<evidence type="ECO:0000313" key="2">
    <source>
        <dbReference type="Proteomes" id="UP000179233"/>
    </source>
</evidence>
<dbReference type="AlphaFoldDB" id="A0A1G1VSQ2"/>
<proteinExistence type="predicted"/>
<name>A0A1G1VSQ2_9BACT</name>
<organism evidence="1 2">
    <name type="scientific">Candidatus Chisholmbacteria bacterium RIFCSPHIGHO2_01_FULL_52_32</name>
    <dbReference type="NCBI Taxonomy" id="1797591"/>
    <lineage>
        <taxon>Bacteria</taxon>
        <taxon>Candidatus Chisholmiibacteriota</taxon>
    </lineage>
</organism>
<reference evidence="1 2" key="1">
    <citation type="journal article" date="2016" name="Nat. Commun.">
        <title>Thousands of microbial genomes shed light on interconnected biogeochemical processes in an aquifer system.</title>
        <authorList>
            <person name="Anantharaman K."/>
            <person name="Brown C.T."/>
            <person name="Hug L.A."/>
            <person name="Sharon I."/>
            <person name="Castelle C.J."/>
            <person name="Probst A.J."/>
            <person name="Thomas B.C."/>
            <person name="Singh A."/>
            <person name="Wilkins M.J."/>
            <person name="Karaoz U."/>
            <person name="Brodie E.L."/>
            <person name="Williams K.H."/>
            <person name="Hubbard S.S."/>
            <person name="Banfield J.F."/>
        </authorList>
    </citation>
    <scope>NUCLEOTIDE SEQUENCE [LARGE SCALE GENOMIC DNA]</scope>
</reference>
<accession>A0A1G1VSQ2</accession>
<comment type="caution">
    <text evidence="1">The sequence shown here is derived from an EMBL/GenBank/DDBJ whole genome shotgun (WGS) entry which is preliminary data.</text>
</comment>
<dbReference type="Proteomes" id="UP000179233">
    <property type="component" value="Unassembled WGS sequence"/>
</dbReference>
<protein>
    <submittedName>
        <fullName evidence="1">Uncharacterized protein</fullName>
    </submittedName>
</protein>
<dbReference type="InterPro" id="IPR027417">
    <property type="entry name" value="P-loop_NTPase"/>
</dbReference>
<dbReference type="SUPFAM" id="SSF52540">
    <property type="entry name" value="P-loop containing nucleoside triphosphate hydrolases"/>
    <property type="match status" value="1"/>
</dbReference>
<gene>
    <name evidence="1" type="ORF">A2786_02915</name>
</gene>